<sequence>MPLTTPKFQPGDKIMIRGEIAQVTEVRVMQRETPEEHIEYEAETVNGQAIRVREDAVKRHQQQLF</sequence>
<dbReference type="EMBL" id="VMRG01000002">
    <property type="protein sequence ID" value="KAA6230670.1"/>
    <property type="molecule type" value="Genomic_DNA"/>
</dbReference>
<comment type="caution">
    <text evidence="1">The sequence shown here is derived from an EMBL/GenBank/DDBJ whole genome shotgun (WGS) entry which is preliminary data.</text>
</comment>
<evidence type="ECO:0000313" key="1">
    <source>
        <dbReference type="EMBL" id="KAA6230670.1"/>
    </source>
</evidence>
<reference evidence="1 2" key="1">
    <citation type="submission" date="2019-07" db="EMBL/GenBank/DDBJ databases">
        <title>Draft genome Sequence of Chlorobium phaeovibrioides sp. strain PhvTcv-s14, from the Phylum Chlorobi.</title>
        <authorList>
            <person name="Babenko V."/>
            <person name="Boldyreva D."/>
            <person name="Kanygina A."/>
            <person name="Selezneva O."/>
            <person name="Akopiyan T."/>
            <person name="Lunina O."/>
        </authorList>
    </citation>
    <scope>NUCLEOTIDE SEQUENCE [LARGE SCALE GENOMIC DNA]</scope>
    <source>
        <strain evidence="1 2">GrTcv12</strain>
    </source>
</reference>
<dbReference type="AlphaFoldDB" id="A0A5M8I6R3"/>
<protein>
    <submittedName>
        <fullName evidence="1">Uncharacterized protein</fullName>
    </submittedName>
</protein>
<name>A0A5M8I6R3_CHLPH</name>
<organism evidence="1 2">
    <name type="scientific">Chlorobium phaeovibrioides</name>
    <dbReference type="NCBI Taxonomy" id="1094"/>
    <lineage>
        <taxon>Bacteria</taxon>
        <taxon>Pseudomonadati</taxon>
        <taxon>Chlorobiota</taxon>
        <taxon>Chlorobiia</taxon>
        <taxon>Chlorobiales</taxon>
        <taxon>Chlorobiaceae</taxon>
        <taxon>Chlorobium/Pelodictyon group</taxon>
        <taxon>Chlorobium</taxon>
    </lineage>
</organism>
<gene>
    <name evidence="1" type="ORF">FP507_10550</name>
</gene>
<proteinExistence type="predicted"/>
<accession>A0A5M8I6R3</accession>
<dbReference type="Proteomes" id="UP000327458">
    <property type="component" value="Unassembled WGS sequence"/>
</dbReference>
<dbReference type="RefSeq" id="WP_151419771.1">
    <property type="nucleotide sequence ID" value="NZ_VMRG01000002.1"/>
</dbReference>
<evidence type="ECO:0000313" key="2">
    <source>
        <dbReference type="Proteomes" id="UP000327458"/>
    </source>
</evidence>